<dbReference type="GO" id="GO:0015937">
    <property type="term" value="P:coenzyme A biosynthetic process"/>
    <property type="evidence" value="ECO:0007669"/>
    <property type="project" value="UniProtKB-KW"/>
</dbReference>
<organism evidence="5 6">
    <name type="scientific">Pristionchus mayeri</name>
    <dbReference type="NCBI Taxonomy" id="1317129"/>
    <lineage>
        <taxon>Eukaryota</taxon>
        <taxon>Metazoa</taxon>
        <taxon>Ecdysozoa</taxon>
        <taxon>Nematoda</taxon>
        <taxon>Chromadorea</taxon>
        <taxon>Rhabditida</taxon>
        <taxon>Rhabditina</taxon>
        <taxon>Diplogasteromorpha</taxon>
        <taxon>Diplogasteroidea</taxon>
        <taxon>Neodiplogasteridae</taxon>
        <taxon>Pristionchus</taxon>
    </lineage>
</organism>
<dbReference type="Pfam" id="PF02441">
    <property type="entry name" value="Flavoprotein"/>
    <property type="match status" value="1"/>
</dbReference>
<dbReference type="GO" id="GO:0071513">
    <property type="term" value="C:phosphopantothenoylcysteine decarboxylase complex"/>
    <property type="evidence" value="ECO:0007669"/>
    <property type="project" value="TreeGrafter"/>
</dbReference>
<dbReference type="PANTHER" id="PTHR14359">
    <property type="entry name" value="HOMO-OLIGOMERIC FLAVIN CONTAINING CYS DECARBOXYLASE FAMILY"/>
    <property type="match status" value="1"/>
</dbReference>
<evidence type="ECO:0000313" key="6">
    <source>
        <dbReference type="Proteomes" id="UP001328107"/>
    </source>
</evidence>
<name>A0AAN5I9W7_9BILA</name>
<dbReference type="Gene3D" id="3.40.50.1950">
    <property type="entry name" value="Flavin prenyltransferase-like"/>
    <property type="match status" value="1"/>
</dbReference>
<evidence type="ECO:0000259" key="4">
    <source>
        <dbReference type="Pfam" id="PF02441"/>
    </source>
</evidence>
<dbReference type="InterPro" id="IPR003382">
    <property type="entry name" value="Flavoprotein"/>
</dbReference>
<comment type="caution">
    <text evidence="5">The sequence shown here is derived from an EMBL/GenBank/DDBJ whole genome shotgun (WGS) entry which is preliminary data.</text>
</comment>
<comment type="similarity">
    <text evidence="2">Belongs to the HFCD (homooligomeric flavin containing Cys decarboxylase) superfamily.</text>
</comment>
<dbReference type="AlphaFoldDB" id="A0AAN5I9W7"/>
<accession>A0AAN5I9W7</accession>
<dbReference type="InterPro" id="IPR036551">
    <property type="entry name" value="Flavin_trans-like"/>
</dbReference>
<proteinExistence type="inferred from homology"/>
<keyword evidence="6" id="KW-1185">Reference proteome</keyword>
<dbReference type="Proteomes" id="UP001328107">
    <property type="component" value="Unassembled WGS sequence"/>
</dbReference>
<dbReference type="GO" id="GO:0010181">
    <property type="term" value="F:FMN binding"/>
    <property type="evidence" value="ECO:0007669"/>
    <property type="project" value="TreeGrafter"/>
</dbReference>
<dbReference type="PANTHER" id="PTHR14359:SF6">
    <property type="entry name" value="PHOSPHOPANTOTHENOYLCYSTEINE DECARBOXYLASE"/>
    <property type="match status" value="1"/>
</dbReference>
<evidence type="ECO:0000256" key="1">
    <source>
        <dbReference type="ARBA" id="ARBA00022993"/>
    </source>
</evidence>
<evidence type="ECO:0000256" key="2">
    <source>
        <dbReference type="ARBA" id="ARBA00038350"/>
    </source>
</evidence>
<feature type="domain" description="Flavoprotein" evidence="4">
    <location>
        <begin position="60"/>
        <end position="211"/>
    </location>
</feature>
<dbReference type="GO" id="GO:0004633">
    <property type="term" value="F:phosphopantothenoylcysteine decarboxylase activity"/>
    <property type="evidence" value="ECO:0007669"/>
    <property type="project" value="TreeGrafter"/>
</dbReference>
<evidence type="ECO:0000256" key="3">
    <source>
        <dbReference type="SAM" id="MobiDB-lite"/>
    </source>
</evidence>
<feature type="compositionally biased region" description="Basic and acidic residues" evidence="3">
    <location>
        <begin position="10"/>
        <end position="48"/>
    </location>
</feature>
<sequence>NVFQIMASQEPKEDYEPVPKKTKEDANGEITHNEEPSTSARRREPFDKTHKISRTGGKYHLLIGVTGSVAAIKLQELIETLRKLTRDDRLWIKIVVTDNALKFIEKANLQIDDVVYEDRDEWSMWNGRGDPVLHIELRKWADAMLIAPLDANTMAKIANGLCDNLLTSLVRAWDPAKPLHFAPAMNSFMWDSTLTFQHRATLRDLLRFKEIPPIKKDLMCGDHGIGAMSTIQLMASIVASNVKSKFAVYTNWPTALSSFISPFQPFCIPLISNLSYQYVITLSTDSAFHILCRVSFDKFCTAK</sequence>
<feature type="non-terminal residue" evidence="5">
    <location>
        <position position="303"/>
    </location>
</feature>
<dbReference type="EMBL" id="BTRK01000006">
    <property type="protein sequence ID" value="GMR56864.1"/>
    <property type="molecule type" value="Genomic_DNA"/>
</dbReference>
<feature type="non-terminal residue" evidence="5">
    <location>
        <position position="1"/>
    </location>
</feature>
<gene>
    <name evidence="5" type="ORF">PMAYCL1PPCAC_27059</name>
</gene>
<keyword evidence="1" id="KW-0173">Coenzyme A biosynthesis</keyword>
<feature type="region of interest" description="Disordered" evidence="3">
    <location>
        <begin position="1"/>
        <end position="48"/>
    </location>
</feature>
<reference evidence="6" key="1">
    <citation type="submission" date="2022-10" db="EMBL/GenBank/DDBJ databases">
        <title>Genome assembly of Pristionchus species.</title>
        <authorList>
            <person name="Yoshida K."/>
            <person name="Sommer R.J."/>
        </authorList>
    </citation>
    <scope>NUCLEOTIDE SEQUENCE [LARGE SCALE GENOMIC DNA]</scope>
    <source>
        <strain evidence="6">RS5460</strain>
    </source>
</reference>
<dbReference type="SUPFAM" id="SSF52507">
    <property type="entry name" value="Homo-oligomeric flavin-containing Cys decarboxylases, HFCD"/>
    <property type="match status" value="1"/>
</dbReference>
<evidence type="ECO:0000313" key="5">
    <source>
        <dbReference type="EMBL" id="GMR56864.1"/>
    </source>
</evidence>
<protein>
    <recommendedName>
        <fullName evidence="4">Flavoprotein domain-containing protein</fullName>
    </recommendedName>
</protein>